<dbReference type="GO" id="GO:0043811">
    <property type="term" value="F:phosphate:acyl-[acyl carrier protein] acyltransferase activity"/>
    <property type="evidence" value="ECO:0007669"/>
    <property type="project" value="UniProtKB-UniRule"/>
</dbReference>
<comment type="subunit">
    <text evidence="9 10">Homodimer. Probably interacts with PlsY.</text>
</comment>
<reference evidence="11 12" key="1">
    <citation type="submission" date="2020-07" db="EMBL/GenBank/DDBJ databases">
        <title>Bacterium isolated from marien macroalgae.</title>
        <authorList>
            <person name="Zhu K."/>
            <person name="Lu D."/>
            <person name="Du Z."/>
        </authorList>
    </citation>
    <scope>NUCLEOTIDE SEQUENCE [LARGE SCALE GENOMIC DNA]</scope>
    <source>
        <strain evidence="11 12">3-1745</strain>
    </source>
</reference>
<keyword evidence="4 10" id="KW-0808">Transferase</keyword>
<keyword evidence="3 10" id="KW-0444">Lipid biosynthesis</keyword>
<evidence type="ECO:0000313" key="12">
    <source>
        <dbReference type="Proteomes" id="UP000538931"/>
    </source>
</evidence>
<dbReference type="RefSeq" id="WP_181738898.1">
    <property type="nucleotide sequence ID" value="NZ_JACEMT010000043.1"/>
</dbReference>
<dbReference type="Pfam" id="PF02504">
    <property type="entry name" value="FA_synthesis"/>
    <property type="match status" value="1"/>
</dbReference>
<keyword evidence="7 10" id="KW-1208">Phospholipid metabolism</keyword>
<organism evidence="11 12">
    <name type="scientific">Marinobacterium marinum</name>
    <dbReference type="NCBI Taxonomy" id="2756129"/>
    <lineage>
        <taxon>Bacteria</taxon>
        <taxon>Pseudomonadati</taxon>
        <taxon>Pseudomonadota</taxon>
        <taxon>Gammaproteobacteria</taxon>
        <taxon>Oceanospirillales</taxon>
        <taxon>Oceanospirillaceae</taxon>
        <taxon>Marinobacterium</taxon>
    </lineage>
</organism>
<keyword evidence="2 10" id="KW-0963">Cytoplasm</keyword>
<dbReference type="NCBIfam" id="TIGR00182">
    <property type="entry name" value="plsX"/>
    <property type="match status" value="1"/>
</dbReference>
<comment type="pathway">
    <text evidence="10">Lipid metabolism; phospholipid metabolism.</text>
</comment>
<evidence type="ECO:0000256" key="3">
    <source>
        <dbReference type="ARBA" id="ARBA00022516"/>
    </source>
</evidence>
<dbReference type="GO" id="GO:0006633">
    <property type="term" value="P:fatty acid biosynthetic process"/>
    <property type="evidence" value="ECO:0007669"/>
    <property type="project" value="UniProtKB-UniRule"/>
</dbReference>
<dbReference type="GO" id="GO:0008654">
    <property type="term" value="P:phospholipid biosynthetic process"/>
    <property type="evidence" value="ECO:0007669"/>
    <property type="project" value="UniProtKB-KW"/>
</dbReference>
<protein>
    <recommendedName>
        <fullName evidence="8 10">Phosphate acyltransferase</fullName>
        <ecNumber evidence="8 10">2.3.1.274</ecNumber>
    </recommendedName>
    <alternativeName>
        <fullName evidence="10">Acyl-ACP phosphotransacylase</fullName>
    </alternativeName>
    <alternativeName>
        <fullName evidence="10">Acyl-[acyl-carrier-protein]--phosphate acyltransferase</fullName>
    </alternativeName>
    <alternativeName>
        <fullName evidence="10">Phosphate-acyl-ACP acyltransferase</fullName>
    </alternativeName>
</protein>
<keyword evidence="12" id="KW-1185">Reference proteome</keyword>
<comment type="catalytic activity">
    <reaction evidence="1 10">
        <text>a fatty acyl-[ACP] + phosphate = an acyl phosphate + holo-[ACP]</text>
        <dbReference type="Rhea" id="RHEA:42292"/>
        <dbReference type="Rhea" id="RHEA-COMP:9685"/>
        <dbReference type="Rhea" id="RHEA-COMP:14125"/>
        <dbReference type="ChEBI" id="CHEBI:43474"/>
        <dbReference type="ChEBI" id="CHEBI:59918"/>
        <dbReference type="ChEBI" id="CHEBI:64479"/>
        <dbReference type="ChEBI" id="CHEBI:138651"/>
        <dbReference type="EC" id="2.3.1.274"/>
    </reaction>
</comment>
<dbReference type="EMBL" id="JACEMT010000043">
    <property type="protein sequence ID" value="MBA4502255.1"/>
    <property type="molecule type" value="Genomic_DNA"/>
</dbReference>
<evidence type="ECO:0000256" key="9">
    <source>
        <dbReference type="ARBA" id="ARBA00046608"/>
    </source>
</evidence>
<comment type="subcellular location">
    <subcellularLocation>
        <location evidence="10">Cytoplasm</location>
    </subcellularLocation>
    <text evidence="10">Associated with the membrane possibly through PlsY.</text>
</comment>
<dbReference type="PIRSF" id="PIRSF002465">
    <property type="entry name" value="Phsphlp_syn_PlsX"/>
    <property type="match status" value="1"/>
</dbReference>
<name>A0A7W1WXW6_9GAMM</name>
<proteinExistence type="inferred from homology"/>
<evidence type="ECO:0000256" key="8">
    <source>
        <dbReference type="ARBA" id="ARBA00024069"/>
    </source>
</evidence>
<keyword evidence="5 10" id="KW-0443">Lipid metabolism</keyword>
<accession>A0A7W1WXW6</accession>
<evidence type="ECO:0000256" key="1">
    <source>
        <dbReference type="ARBA" id="ARBA00001232"/>
    </source>
</evidence>
<comment type="caution">
    <text evidence="11">The sequence shown here is derived from an EMBL/GenBank/DDBJ whole genome shotgun (WGS) entry which is preliminary data.</text>
</comment>
<evidence type="ECO:0000256" key="10">
    <source>
        <dbReference type="HAMAP-Rule" id="MF_00019"/>
    </source>
</evidence>
<dbReference type="InterPro" id="IPR003664">
    <property type="entry name" value="FA_synthesis"/>
</dbReference>
<comment type="function">
    <text evidence="10">Catalyzes the reversible formation of acyl-phosphate (acyl-PO(4)) from acyl-[acyl-carrier-protein] (acyl-ACP). This enzyme utilizes acyl-ACP as fatty acyl donor, but not acyl-CoA.</text>
</comment>
<keyword evidence="6 10" id="KW-0594">Phospholipid biosynthesis</keyword>
<dbReference type="PANTHER" id="PTHR30100">
    <property type="entry name" value="FATTY ACID/PHOSPHOLIPID SYNTHESIS PROTEIN PLSX"/>
    <property type="match status" value="1"/>
</dbReference>
<sequence length="344" mass="37478">MTAQYCIAIDAMGGDFGPRVTIPAALDALKRHPFLKILLVGQQQQLQLILKRHNQLDHPRLELLHSESVVAMDERPALALRRRKDSSMYLALQSVADGRCQACVSAGNTGALMVMGRGILQMLPGIDRPAITSAVPTLHGHSYMLDLGANVDCSAEHLLQFAIMGSVMLKAVEQIALPRVGLLNIGAEEIKGNEQVKLASRLLSEQSDLNYIGFVEGDAVFAGKADLVVCDGFVGNIALKSSEGLARLISRKVRTSFTRNLYRRLLALLALPVIKELQQQLDPGRRNGASLLGLQGIVVKSHGSANRDCFSHAIDQAVSEVEMNVPERISEQLERYLQRSSASE</sequence>
<dbReference type="PANTHER" id="PTHR30100:SF1">
    <property type="entry name" value="PHOSPHATE ACYLTRANSFERASE"/>
    <property type="match status" value="1"/>
</dbReference>
<evidence type="ECO:0000256" key="5">
    <source>
        <dbReference type="ARBA" id="ARBA00023098"/>
    </source>
</evidence>
<dbReference type="EC" id="2.3.1.274" evidence="8 10"/>
<evidence type="ECO:0000256" key="6">
    <source>
        <dbReference type="ARBA" id="ARBA00023209"/>
    </source>
</evidence>
<dbReference type="SUPFAM" id="SSF53659">
    <property type="entry name" value="Isocitrate/Isopropylmalate dehydrogenase-like"/>
    <property type="match status" value="1"/>
</dbReference>
<evidence type="ECO:0000256" key="4">
    <source>
        <dbReference type="ARBA" id="ARBA00022679"/>
    </source>
</evidence>
<dbReference type="AlphaFoldDB" id="A0A7W1WXW6"/>
<comment type="similarity">
    <text evidence="10">Belongs to the PlsX family.</text>
</comment>
<evidence type="ECO:0000256" key="7">
    <source>
        <dbReference type="ARBA" id="ARBA00023264"/>
    </source>
</evidence>
<dbReference type="Proteomes" id="UP000538931">
    <property type="component" value="Unassembled WGS sequence"/>
</dbReference>
<evidence type="ECO:0000256" key="2">
    <source>
        <dbReference type="ARBA" id="ARBA00022490"/>
    </source>
</evidence>
<dbReference type="HAMAP" id="MF_00019">
    <property type="entry name" value="PlsX"/>
    <property type="match status" value="1"/>
</dbReference>
<dbReference type="GO" id="GO:0005737">
    <property type="term" value="C:cytoplasm"/>
    <property type="evidence" value="ECO:0007669"/>
    <property type="project" value="UniProtKB-SubCell"/>
</dbReference>
<evidence type="ECO:0000313" key="11">
    <source>
        <dbReference type="EMBL" id="MBA4502255.1"/>
    </source>
</evidence>
<keyword evidence="11" id="KW-0012">Acyltransferase</keyword>
<dbReference type="Gene3D" id="3.40.718.10">
    <property type="entry name" value="Isopropylmalate Dehydrogenase"/>
    <property type="match status" value="1"/>
</dbReference>
<gene>
    <name evidence="10 11" type="primary">plsX</name>
    <name evidence="11" type="ORF">H1S06_07740</name>
</gene>
<dbReference type="UniPathway" id="UPA00085"/>
<dbReference type="InterPro" id="IPR012281">
    <property type="entry name" value="Phospholipid_synth_PlsX-like"/>
</dbReference>